<dbReference type="PROSITE" id="PS51192">
    <property type="entry name" value="HELICASE_ATP_BIND_1"/>
    <property type="match status" value="1"/>
</dbReference>
<dbReference type="GO" id="GO:0009378">
    <property type="term" value="F:four-way junction helicase activity"/>
    <property type="evidence" value="ECO:0007669"/>
    <property type="project" value="TreeGrafter"/>
</dbReference>
<comment type="catalytic activity">
    <reaction evidence="6">
        <text>Couples ATP hydrolysis with the unwinding of duplex DNA by translocating in the 3'-5' direction.</text>
        <dbReference type="EC" id="5.6.2.4"/>
    </reaction>
</comment>
<dbReference type="SMART" id="SM00487">
    <property type="entry name" value="DEXDc"/>
    <property type="match status" value="1"/>
</dbReference>
<keyword evidence="5" id="KW-0413">Isomerase</keyword>
<keyword evidence="11" id="KW-1185">Reference proteome</keyword>
<evidence type="ECO:0000313" key="10">
    <source>
        <dbReference type="EMBL" id="SFL61001.1"/>
    </source>
</evidence>
<evidence type="ECO:0000256" key="4">
    <source>
        <dbReference type="ARBA" id="ARBA00023125"/>
    </source>
</evidence>
<dbReference type="PANTHER" id="PTHR13710">
    <property type="entry name" value="DNA HELICASE RECQ FAMILY MEMBER"/>
    <property type="match status" value="1"/>
</dbReference>
<dbReference type="RefSeq" id="WP_093851864.1">
    <property type="nucleotide sequence ID" value="NZ_FOSG01000022.1"/>
</dbReference>
<dbReference type="GO" id="GO:0000724">
    <property type="term" value="P:double-strand break repair via homologous recombination"/>
    <property type="evidence" value="ECO:0007669"/>
    <property type="project" value="TreeGrafter"/>
</dbReference>
<dbReference type="AlphaFoldDB" id="A0A1I4J4E3"/>
<dbReference type="SMART" id="SM00490">
    <property type="entry name" value="HELICc"/>
    <property type="match status" value="1"/>
</dbReference>
<dbReference type="OrthoDB" id="9760034at2"/>
<keyword evidence="4" id="KW-0238">DNA-binding</keyword>
<name>A0A1I4J4E3_9ACTN</name>
<evidence type="ECO:0000259" key="8">
    <source>
        <dbReference type="PROSITE" id="PS51192"/>
    </source>
</evidence>
<proteinExistence type="inferred from homology"/>
<keyword evidence="10" id="KW-0347">Helicase</keyword>
<dbReference type="EMBL" id="FOSG01000022">
    <property type="protein sequence ID" value="SFL61001.1"/>
    <property type="molecule type" value="Genomic_DNA"/>
</dbReference>
<dbReference type="PROSITE" id="PS51194">
    <property type="entry name" value="HELICASE_CTER"/>
    <property type="match status" value="1"/>
</dbReference>
<gene>
    <name evidence="10" type="ORF">SAMN05192584_12293</name>
</gene>
<dbReference type="GO" id="GO:0005737">
    <property type="term" value="C:cytoplasm"/>
    <property type="evidence" value="ECO:0007669"/>
    <property type="project" value="TreeGrafter"/>
</dbReference>
<sequence length="864" mass="95534">MSDDTWVSAQHLLNQWPEVKPDVLAKGVLRRLADALAGIDNGNTGWLDIVSLTRQLLLHHQALGRAGRFSVPLREGLPTVDQWRAGGCDVVVDGSRALVRGQEWAPVEGDKPAHEAGLAQVREAVLGEDSGLARVLQAEPADPFWTDILGYEHYFSKGQRQAARAVALMPPGETLLVCLPTGHGKTPVALAGAMLAHRRSGVSVMVVPTVVLAIDMERRVRELLSKRDPGAQHKRYAYFGELGEADKEQMRSDISAGRQALVIASPEAVVAGLSKALRDAAQDGHLNFVILDEAHLVEQWGNEFRSGFQSLAAPHRSWREVAPHGHAPRTVAMSATLTEQQVTTLRDLFGSREGTHVVWSSELRSEPAYFLDAFDSDEARSQAVLRAVARLPKPMVLYATQKKHATEWAHALRAAGMQRVAVVHGDINDAGRRRALEGWSGRTSHGAVATEYDVVVGTSAFGLGVDLDDVRSVVHACVPETVDRYYQEVGRGGRDGSPSLAYLASTPGDQATAQSLNEQKILMADTAWGRWRAMFTKGHHLHANRYLLDLTVRPPRMPVGYATHKDWNIRLLNMMDRIGLIRVFPPTPPMREPGEDAPAWQARITAFYEIARDRIEIELVEGQTNNPEYFRVAYERIRSSVKEAQRNSLRAMLTVLRHERCIADTLAEYYSITGSNGGRHYTMAACRGCPACRRQGLPREGVASHYRRPLSPDPAAVEWPPRDSPLAHLHPQTSHLSIYWHDPAERKENLLPVLVKLARSGVCHFAGPGLDAELARQIQEQAPGHPVVVDHGSSLMGSDTRATVVWVADEATSLLPEELRYRLEDGDPLYLLLPWQVQDPTRPGVPFVTTHPSLNIQHARSEFR</sequence>
<dbReference type="SUPFAM" id="SSF52540">
    <property type="entry name" value="P-loop containing nucleoside triphosphate hydrolases"/>
    <property type="match status" value="1"/>
</dbReference>
<dbReference type="GO" id="GO:0005694">
    <property type="term" value="C:chromosome"/>
    <property type="evidence" value="ECO:0007669"/>
    <property type="project" value="TreeGrafter"/>
</dbReference>
<dbReference type="GO" id="GO:0005524">
    <property type="term" value="F:ATP binding"/>
    <property type="evidence" value="ECO:0007669"/>
    <property type="project" value="UniProtKB-KW"/>
</dbReference>
<dbReference type="GO" id="GO:0003677">
    <property type="term" value="F:DNA binding"/>
    <property type="evidence" value="ECO:0007669"/>
    <property type="project" value="UniProtKB-KW"/>
</dbReference>
<dbReference type="Pfam" id="PF00271">
    <property type="entry name" value="Helicase_C"/>
    <property type="match status" value="1"/>
</dbReference>
<dbReference type="InterPro" id="IPR027417">
    <property type="entry name" value="P-loop_NTPase"/>
</dbReference>
<dbReference type="NCBIfam" id="NF041063">
    <property type="entry name" value="DpdF"/>
    <property type="match status" value="1"/>
</dbReference>
<accession>A0A1I4J4E3</accession>
<dbReference type="InterPro" id="IPR001650">
    <property type="entry name" value="Helicase_C-like"/>
</dbReference>
<evidence type="ECO:0000313" key="11">
    <source>
        <dbReference type="Proteomes" id="UP000198928"/>
    </source>
</evidence>
<evidence type="ECO:0000256" key="6">
    <source>
        <dbReference type="ARBA" id="ARBA00034617"/>
    </source>
</evidence>
<dbReference type="PANTHER" id="PTHR13710:SF105">
    <property type="entry name" value="ATP-DEPENDENT DNA HELICASE Q1"/>
    <property type="match status" value="1"/>
</dbReference>
<feature type="domain" description="Helicase ATP-binding" evidence="8">
    <location>
        <begin position="166"/>
        <end position="355"/>
    </location>
</feature>
<keyword evidence="2" id="KW-0547">Nucleotide-binding</keyword>
<organism evidence="10 11">
    <name type="scientific">Streptomyces pini</name>
    <dbReference type="NCBI Taxonomy" id="1520580"/>
    <lineage>
        <taxon>Bacteria</taxon>
        <taxon>Bacillati</taxon>
        <taxon>Actinomycetota</taxon>
        <taxon>Actinomycetes</taxon>
        <taxon>Kitasatosporales</taxon>
        <taxon>Streptomycetaceae</taxon>
        <taxon>Streptomyces</taxon>
    </lineage>
</organism>
<comment type="similarity">
    <text evidence="1">Belongs to the helicase family. RecQ subfamily.</text>
</comment>
<evidence type="ECO:0000256" key="5">
    <source>
        <dbReference type="ARBA" id="ARBA00023235"/>
    </source>
</evidence>
<dbReference type="InterPro" id="IPR011545">
    <property type="entry name" value="DEAD/DEAH_box_helicase_dom"/>
</dbReference>
<evidence type="ECO:0000256" key="2">
    <source>
        <dbReference type="ARBA" id="ARBA00022741"/>
    </source>
</evidence>
<protein>
    <recommendedName>
        <fullName evidence="7">DNA 3'-5' helicase</fullName>
        <ecNumber evidence="7">5.6.2.4</ecNumber>
    </recommendedName>
</protein>
<dbReference type="InterPro" id="IPR014001">
    <property type="entry name" value="Helicase_ATP-bd"/>
</dbReference>
<dbReference type="EC" id="5.6.2.4" evidence="7"/>
<evidence type="ECO:0000259" key="9">
    <source>
        <dbReference type="PROSITE" id="PS51194"/>
    </source>
</evidence>
<evidence type="ECO:0000256" key="7">
    <source>
        <dbReference type="ARBA" id="ARBA00034808"/>
    </source>
</evidence>
<dbReference type="Gene3D" id="3.40.50.300">
    <property type="entry name" value="P-loop containing nucleotide triphosphate hydrolases"/>
    <property type="match status" value="2"/>
</dbReference>
<reference evidence="11" key="1">
    <citation type="submission" date="2016-10" db="EMBL/GenBank/DDBJ databases">
        <authorList>
            <person name="Varghese N."/>
            <person name="Submissions S."/>
        </authorList>
    </citation>
    <scope>NUCLEOTIDE SEQUENCE [LARGE SCALE GENOMIC DNA]</scope>
    <source>
        <strain evidence="11">PL19</strain>
    </source>
</reference>
<evidence type="ECO:0000256" key="1">
    <source>
        <dbReference type="ARBA" id="ARBA00005446"/>
    </source>
</evidence>
<keyword evidence="3" id="KW-0067">ATP-binding</keyword>
<evidence type="ECO:0000256" key="3">
    <source>
        <dbReference type="ARBA" id="ARBA00022840"/>
    </source>
</evidence>
<keyword evidence="10" id="KW-0378">Hydrolase</keyword>
<dbReference type="Pfam" id="PF00270">
    <property type="entry name" value="DEAD"/>
    <property type="match status" value="1"/>
</dbReference>
<feature type="domain" description="Helicase C-terminal" evidence="9">
    <location>
        <begin position="383"/>
        <end position="542"/>
    </location>
</feature>
<dbReference type="Proteomes" id="UP000198928">
    <property type="component" value="Unassembled WGS sequence"/>
</dbReference>
<dbReference type="GO" id="GO:0043138">
    <property type="term" value="F:3'-5' DNA helicase activity"/>
    <property type="evidence" value="ECO:0007669"/>
    <property type="project" value="UniProtKB-EC"/>
</dbReference>